<dbReference type="GO" id="GO:0030643">
    <property type="term" value="P:intracellular phosphate ion homeostasis"/>
    <property type="evidence" value="ECO:0007669"/>
    <property type="project" value="InterPro"/>
</dbReference>
<dbReference type="PIRSF" id="PIRSF003107">
    <property type="entry name" value="PhoU"/>
    <property type="match status" value="1"/>
</dbReference>
<dbReference type="Gene3D" id="1.20.58.220">
    <property type="entry name" value="Phosphate transport system protein phou homolog 2, domain 2"/>
    <property type="match status" value="1"/>
</dbReference>
<dbReference type="OrthoDB" id="9814256at2"/>
<proteinExistence type="inferred from homology"/>
<keyword evidence="10" id="KW-1185">Reference proteome</keyword>
<dbReference type="GO" id="GO:0045936">
    <property type="term" value="P:negative regulation of phosphate metabolic process"/>
    <property type="evidence" value="ECO:0007669"/>
    <property type="project" value="InterPro"/>
</dbReference>
<dbReference type="PANTHER" id="PTHR42930">
    <property type="entry name" value="PHOSPHATE-SPECIFIC TRANSPORT SYSTEM ACCESSORY PROTEIN PHOU"/>
    <property type="match status" value="1"/>
</dbReference>
<evidence type="ECO:0000256" key="6">
    <source>
        <dbReference type="ARBA" id="ARBA00022592"/>
    </source>
</evidence>
<feature type="domain" description="PhoU" evidence="8">
    <location>
        <begin position="121"/>
        <end position="205"/>
    </location>
</feature>
<dbReference type="InterPro" id="IPR026022">
    <property type="entry name" value="PhoU_dom"/>
</dbReference>
<evidence type="ECO:0000313" key="10">
    <source>
        <dbReference type="Proteomes" id="UP000243819"/>
    </source>
</evidence>
<evidence type="ECO:0000256" key="1">
    <source>
        <dbReference type="ARBA" id="ARBA00004496"/>
    </source>
</evidence>
<accession>A0A1I0AFC7</accession>
<comment type="subcellular location">
    <subcellularLocation>
        <location evidence="1 7">Cytoplasm</location>
    </subcellularLocation>
</comment>
<reference evidence="10" key="1">
    <citation type="submission" date="2016-10" db="EMBL/GenBank/DDBJ databases">
        <authorList>
            <person name="Varghese N."/>
            <person name="Submissions S."/>
        </authorList>
    </citation>
    <scope>NUCLEOTIDE SEQUENCE [LARGE SCALE GENOMIC DNA]</scope>
    <source>
        <strain evidence="10">DSM 13577</strain>
    </source>
</reference>
<feature type="domain" description="PhoU" evidence="8">
    <location>
        <begin position="19"/>
        <end position="105"/>
    </location>
</feature>
<dbReference type="STRING" id="1120990.SAMN03080614_10216"/>
<evidence type="ECO:0000256" key="7">
    <source>
        <dbReference type="PIRNR" id="PIRNR003107"/>
    </source>
</evidence>
<dbReference type="SUPFAM" id="SSF109755">
    <property type="entry name" value="PhoU-like"/>
    <property type="match status" value="1"/>
</dbReference>
<dbReference type="RefSeq" id="WP_091350525.1">
    <property type="nucleotide sequence ID" value="NZ_FOIF01000021.1"/>
</dbReference>
<dbReference type="InterPro" id="IPR038078">
    <property type="entry name" value="PhoU-like_sf"/>
</dbReference>
<dbReference type="InterPro" id="IPR028366">
    <property type="entry name" value="PhoU"/>
</dbReference>
<name>A0A1I0AFC7_9FIRM</name>
<comment type="similarity">
    <text evidence="2 7">Belongs to the PhoU family.</text>
</comment>
<keyword evidence="6 7" id="KW-0592">Phosphate transport</keyword>
<keyword evidence="4 7" id="KW-0813">Transport</keyword>
<dbReference type="NCBIfam" id="TIGR02135">
    <property type="entry name" value="phoU_full"/>
    <property type="match status" value="1"/>
</dbReference>
<dbReference type="FunFam" id="1.20.58.220:FF:000004">
    <property type="entry name" value="Phosphate-specific transport system accessory protein PhoU"/>
    <property type="match status" value="1"/>
</dbReference>
<dbReference type="GO" id="GO:0005737">
    <property type="term" value="C:cytoplasm"/>
    <property type="evidence" value="ECO:0007669"/>
    <property type="project" value="UniProtKB-SubCell"/>
</dbReference>
<comment type="subunit">
    <text evidence="3 7">Homodimer.</text>
</comment>
<gene>
    <name evidence="9" type="ORF">SAMN03080614_10216</name>
</gene>
<dbReference type="GO" id="GO:0006817">
    <property type="term" value="P:phosphate ion transport"/>
    <property type="evidence" value="ECO:0007669"/>
    <property type="project" value="UniProtKB-KW"/>
</dbReference>
<evidence type="ECO:0000313" key="9">
    <source>
        <dbReference type="EMBL" id="SES92904.1"/>
    </source>
</evidence>
<dbReference type="Proteomes" id="UP000243819">
    <property type="component" value="Unassembled WGS sequence"/>
</dbReference>
<protein>
    <recommendedName>
        <fullName evidence="7">Phosphate-specific transport system accessory protein PhoU</fullName>
    </recommendedName>
</protein>
<evidence type="ECO:0000256" key="4">
    <source>
        <dbReference type="ARBA" id="ARBA00022448"/>
    </source>
</evidence>
<evidence type="ECO:0000256" key="3">
    <source>
        <dbReference type="ARBA" id="ARBA00011738"/>
    </source>
</evidence>
<evidence type="ECO:0000256" key="2">
    <source>
        <dbReference type="ARBA" id="ARBA00008107"/>
    </source>
</evidence>
<dbReference type="PANTHER" id="PTHR42930:SF3">
    <property type="entry name" value="PHOSPHATE-SPECIFIC TRANSPORT SYSTEM ACCESSORY PROTEIN PHOU"/>
    <property type="match status" value="1"/>
</dbReference>
<evidence type="ECO:0000256" key="5">
    <source>
        <dbReference type="ARBA" id="ARBA00022490"/>
    </source>
</evidence>
<dbReference type="EMBL" id="FOIF01000021">
    <property type="protein sequence ID" value="SES92904.1"/>
    <property type="molecule type" value="Genomic_DNA"/>
</dbReference>
<organism evidence="9 10">
    <name type="scientific">Anaerobranca gottschalkii DSM 13577</name>
    <dbReference type="NCBI Taxonomy" id="1120990"/>
    <lineage>
        <taxon>Bacteria</taxon>
        <taxon>Bacillati</taxon>
        <taxon>Bacillota</taxon>
        <taxon>Clostridia</taxon>
        <taxon>Eubacteriales</taxon>
        <taxon>Proteinivoracaceae</taxon>
        <taxon>Anaerobranca</taxon>
    </lineage>
</organism>
<sequence length="219" mass="24948">MGPRQSFHDNLNNLVTDLLIMGDLVEQSIQKSVTALKNQDLQLANEVIEQELIIDEMELKIEDKCLKLIAMQQPMAKDLRKIATGLKIITDLERIADHAHDIAKVAIRLGSEPLIKPLVDIPRMAEKVQLMVKKALDAFVQENIDLALEVCKDDDEVDSLHNQIFRELLTYMMEDPKNISQGTQLLFVSSYLERIGDHATNLGEWLIYMVTGERKELND</sequence>
<dbReference type="Pfam" id="PF01895">
    <property type="entry name" value="PhoU"/>
    <property type="match status" value="2"/>
</dbReference>
<evidence type="ECO:0000259" key="8">
    <source>
        <dbReference type="Pfam" id="PF01895"/>
    </source>
</evidence>
<comment type="function">
    <text evidence="7">Plays a role in the regulation of phosphate uptake.</text>
</comment>
<keyword evidence="5 7" id="KW-0963">Cytoplasm</keyword>
<dbReference type="AlphaFoldDB" id="A0A1I0AFC7"/>